<evidence type="ECO:0000259" key="1">
    <source>
        <dbReference type="PROSITE" id="PS51301"/>
    </source>
</evidence>
<proteinExistence type="predicted"/>
<name>A0ABR2H5X6_9EUKA</name>
<dbReference type="InterPro" id="IPR017880">
    <property type="entry name" value="KilA_N"/>
</dbReference>
<dbReference type="Pfam" id="PF04383">
    <property type="entry name" value="KilA-N"/>
    <property type="match status" value="1"/>
</dbReference>
<keyword evidence="3" id="KW-1185">Reference proteome</keyword>
<evidence type="ECO:0000313" key="3">
    <source>
        <dbReference type="Proteomes" id="UP001470230"/>
    </source>
</evidence>
<dbReference type="EMBL" id="JAPFFF010000042">
    <property type="protein sequence ID" value="KAK8841321.1"/>
    <property type="molecule type" value="Genomic_DNA"/>
</dbReference>
<organism evidence="2 3">
    <name type="scientific">Tritrichomonas musculus</name>
    <dbReference type="NCBI Taxonomy" id="1915356"/>
    <lineage>
        <taxon>Eukaryota</taxon>
        <taxon>Metamonada</taxon>
        <taxon>Parabasalia</taxon>
        <taxon>Tritrichomonadida</taxon>
        <taxon>Tritrichomonadidae</taxon>
        <taxon>Tritrichomonas</taxon>
    </lineage>
</organism>
<protein>
    <recommendedName>
        <fullName evidence="1">KilA-N domain-containing protein</fullName>
    </recommendedName>
</protein>
<gene>
    <name evidence="2" type="ORF">M9Y10_027524</name>
</gene>
<dbReference type="Proteomes" id="UP001470230">
    <property type="component" value="Unassembled WGS sequence"/>
</dbReference>
<evidence type="ECO:0000313" key="2">
    <source>
        <dbReference type="EMBL" id="KAK8841321.1"/>
    </source>
</evidence>
<sequence length="254" mass="30237">MNASTTNAATNTEATVQPINENYEYIQYNQHLRLIHSIKDDMNQMQSIITACKSKKQAKDWFRNQSAQELLEEMGLGEFSQTENLYENRPNLPNELKGTYIHRLLVNHVAMWASARYSIYIMKLLDSTFERERQALMTTINEQKPRMVPENKEHSYKYLIWKEAIDDEYTILHLVRRNKKTFRAVSKFNNDEQRYYYKSNLPIAMTPNEDIKRIVKNNFRGNDYNINGCNITIKTEKLEQLHQLIEEYFNKFQS</sequence>
<comment type="caution">
    <text evidence="2">The sequence shown here is derived from an EMBL/GenBank/DDBJ whole genome shotgun (WGS) entry which is preliminary data.</text>
</comment>
<reference evidence="2 3" key="1">
    <citation type="submission" date="2024-04" db="EMBL/GenBank/DDBJ databases">
        <title>Tritrichomonas musculus Genome.</title>
        <authorList>
            <person name="Alves-Ferreira E."/>
            <person name="Grigg M."/>
            <person name="Lorenzi H."/>
            <person name="Galac M."/>
        </authorList>
    </citation>
    <scope>NUCLEOTIDE SEQUENCE [LARGE SCALE GENOMIC DNA]</scope>
    <source>
        <strain evidence="2 3">EAF2021</strain>
    </source>
</reference>
<dbReference type="SMART" id="SM01252">
    <property type="entry name" value="KilA-N"/>
    <property type="match status" value="1"/>
</dbReference>
<feature type="domain" description="KilA-N" evidence="1">
    <location>
        <begin position="22"/>
        <end position="128"/>
    </location>
</feature>
<dbReference type="InterPro" id="IPR018004">
    <property type="entry name" value="KilA/APSES_HTH"/>
</dbReference>
<accession>A0ABR2H5X6</accession>
<dbReference type="PROSITE" id="PS51301">
    <property type="entry name" value="KILA_N"/>
    <property type="match status" value="1"/>
</dbReference>